<accession>A0A2P2JMB8</accession>
<dbReference type="AlphaFoldDB" id="A0A2P2JMB8"/>
<sequence length="56" mass="6404">MTQKPKPKEKAKIFCLFTRWGHDDKLVWPRDRVVMDLDGDAAACPRHPSKVVELAA</sequence>
<reference evidence="1" key="1">
    <citation type="submission" date="2018-02" db="EMBL/GenBank/DDBJ databases">
        <title>Rhizophora mucronata_Transcriptome.</title>
        <authorList>
            <person name="Meera S.P."/>
            <person name="Sreeshan A."/>
            <person name="Augustine A."/>
        </authorList>
    </citation>
    <scope>NUCLEOTIDE SEQUENCE</scope>
    <source>
        <tissue evidence="1">Leaf</tissue>
    </source>
</reference>
<dbReference type="EMBL" id="GGEC01014133">
    <property type="protein sequence ID" value="MBW94616.1"/>
    <property type="molecule type" value="Transcribed_RNA"/>
</dbReference>
<protein>
    <submittedName>
        <fullName evidence="1">Putative bifunctional methylthioribulose-1-phosphate dehydratase/enolase-phosphatase E1</fullName>
    </submittedName>
</protein>
<evidence type="ECO:0000313" key="1">
    <source>
        <dbReference type="EMBL" id="MBW94616.1"/>
    </source>
</evidence>
<name>A0A2P2JMB8_RHIMU</name>
<organism evidence="1">
    <name type="scientific">Rhizophora mucronata</name>
    <name type="common">Asiatic mangrove</name>
    <dbReference type="NCBI Taxonomy" id="61149"/>
    <lineage>
        <taxon>Eukaryota</taxon>
        <taxon>Viridiplantae</taxon>
        <taxon>Streptophyta</taxon>
        <taxon>Embryophyta</taxon>
        <taxon>Tracheophyta</taxon>
        <taxon>Spermatophyta</taxon>
        <taxon>Magnoliopsida</taxon>
        <taxon>eudicotyledons</taxon>
        <taxon>Gunneridae</taxon>
        <taxon>Pentapetalae</taxon>
        <taxon>rosids</taxon>
        <taxon>fabids</taxon>
        <taxon>Malpighiales</taxon>
        <taxon>Rhizophoraceae</taxon>
        <taxon>Rhizophora</taxon>
    </lineage>
</organism>
<proteinExistence type="predicted"/>